<keyword evidence="1" id="KW-0812">Transmembrane</keyword>
<dbReference type="AlphaFoldDB" id="A0A1I0GH87"/>
<dbReference type="RefSeq" id="WP_143066619.1">
    <property type="nucleotide sequence ID" value="NZ_FOHZ01000018.1"/>
</dbReference>
<keyword evidence="1" id="KW-0472">Membrane</keyword>
<keyword evidence="1" id="KW-1133">Transmembrane helix</keyword>
<protein>
    <submittedName>
        <fullName evidence="2">Uncharacterized protein</fullName>
    </submittedName>
</protein>
<reference evidence="3" key="1">
    <citation type="submission" date="2016-10" db="EMBL/GenBank/DDBJ databases">
        <authorList>
            <person name="Varghese N."/>
            <person name="Submissions S."/>
        </authorList>
    </citation>
    <scope>NUCLEOTIDE SEQUENCE [LARGE SCALE GENOMIC DNA]</scope>
    <source>
        <strain evidence="3">CGMCC 1.6489</strain>
    </source>
</reference>
<organism evidence="2 3">
    <name type="scientific">Marinobacter segnicrescens</name>
    <dbReference type="NCBI Taxonomy" id="430453"/>
    <lineage>
        <taxon>Bacteria</taxon>
        <taxon>Pseudomonadati</taxon>
        <taxon>Pseudomonadota</taxon>
        <taxon>Gammaproteobacteria</taxon>
        <taxon>Pseudomonadales</taxon>
        <taxon>Marinobacteraceae</taxon>
        <taxon>Marinobacter</taxon>
    </lineage>
</organism>
<feature type="transmembrane region" description="Helical" evidence="1">
    <location>
        <begin position="295"/>
        <end position="313"/>
    </location>
</feature>
<sequence length="333" mass="36412">MTDIVIPRHSSTLSDFCEPSASFDDYARARQAMFGCQSVAKDYAYCLAVDPNPQDLAISNMLNSLTEKSRERLGCCVDQHGQDTVRLALFIDWVQSQLNPDSASKSNSVAGMGATVLGARTDSFMNALSQYQDALVKLNNFTRVGRGPSRTKAQLRQNVRSAYERLNRYFQQELRRLAPRSDFGLNKGSAITGADRGVRLAERHKGRGIHVADMNEGRAVSRFSQGLQYAGRGIIVADVGLRANAVYRSYRNEDEWERELVAQTGGLAGATSAGFVTGKTVAMTMARVALAATPWGWGLMIGSAVAIGAYAAYQADERGQNLFGKIYDYFTGD</sequence>
<evidence type="ECO:0000313" key="3">
    <source>
        <dbReference type="Proteomes" id="UP000198762"/>
    </source>
</evidence>
<gene>
    <name evidence="2" type="ORF">SAMN04487962_11832</name>
</gene>
<evidence type="ECO:0000256" key="1">
    <source>
        <dbReference type="SAM" id="Phobius"/>
    </source>
</evidence>
<name>A0A1I0GH87_9GAMM</name>
<evidence type="ECO:0000313" key="2">
    <source>
        <dbReference type="EMBL" id="SET70252.1"/>
    </source>
</evidence>
<dbReference type="Proteomes" id="UP000198762">
    <property type="component" value="Unassembled WGS sequence"/>
</dbReference>
<proteinExistence type="predicted"/>
<dbReference type="OrthoDB" id="6398263at2"/>
<keyword evidence="3" id="KW-1185">Reference proteome</keyword>
<accession>A0A1I0GH87</accession>
<dbReference type="EMBL" id="FOHZ01000018">
    <property type="protein sequence ID" value="SET70252.1"/>
    <property type="molecule type" value="Genomic_DNA"/>
</dbReference>